<dbReference type="Proteomes" id="UP001238603">
    <property type="component" value="Unassembled WGS sequence"/>
</dbReference>
<feature type="compositionally biased region" description="Low complexity" evidence="1">
    <location>
        <begin position="247"/>
        <end position="263"/>
    </location>
</feature>
<sequence length="281" mass="29967">MSPSVTAPTLIQRWQRWREQGSARRTQAQLSRRCPQALALQARLPEGVRQAWEAHAADEFPGVPQGSREWLLASTALLQFFLAAARTDGPCALPSRAADAVWHAWLASDVAGLAAFQREHLGREVPHLPDSRLPGPLDHALGRCYAACCRQEQRSPLAGRLPLVFELDALTRMPGGWHYRWNKRLRCLSHQVMDIDGDPRGRVQLHAVHGASLAGLGLLSAAEAAQWAQQNERLARQRDGATGGSSCGSSGDGASASDCSSASGDGGCSCGSSCGSGCGSN</sequence>
<evidence type="ECO:0000256" key="1">
    <source>
        <dbReference type="SAM" id="MobiDB-lite"/>
    </source>
</evidence>
<keyword evidence="3" id="KW-1185">Reference proteome</keyword>
<evidence type="ECO:0000313" key="3">
    <source>
        <dbReference type="Proteomes" id="UP001238603"/>
    </source>
</evidence>
<feature type="region of interest" description="Disordered" evidence="1">
    <location>
        <begin position="232"/>
        <end position="281"/>
    </location>
</feature>
<proteinExistence type="predicted"/>
<gene>
    <name evidence="2" type="ORF">QRD43_01245</name>
</gene>
<organism evidence="2 3">
    <name type="scientific">Roseateles subflavus</name>
    <dbReference type="NCBI Taxonomy" id="3053353"/>
    <lineage>
        <taxon>Bacteria</taxon>
        <taxon>Pseudomonadati</taxon>
        <taxon>Pseudomonadota</taxon>
        <taxon>Betaproteobacteria</taxon>
        <taxon>Burkholderiales</taxon>
        <taxon>Sphaerotilaceae</taxon>
        <taxon>Roseateles</taxon>
    </lineage>
</organism>
<protein>
    <submittedName>
        <fullName evidence="2">Uncharacterized protein</fullName>
    </submittedName>
</protein>
<name>A0ABT7LCC4_9BURK</name>
<dbReference type="EMBL" id="JASVDS010000001">
    <property type="protein sequence ID" value="MDL5030516.1"/>
    <property type="molecule type" value="Genomic_DNA"/>
</dbReference>
<accession>A0ABT7LCC4</accession>
<comment type="caution">
    <text evidence="2">The sequence shown here is derived from an EMBL/GenBank/DDBJ whole genome shotgun (WGS) entry which is preliminary data.</text>
</comment>
<evidence type="ECO:0000313" key="2">
    <source>
        <dbReference type="EMBL" id="MDL5030516.1"/>
    </source>
</evidence>
<reference evidence="2 3" key="1">
    <citation type="submission" date="2023-06" db="EMBL/GenBank/DDBJ databases">
        <title>Pelomonas sp. APW6 16S ribosomal RNA gene genome sequencing and assembly.</title>
        <authorList>
            <person name="Woo H."/>
        </authorList>
    </citation>
    <scope>NUCLEOTIDE SEQUENCE [LARGE SCALE GENOMIC DNA]</scope>
    <source>
        <strain evidence="2 3">APW6</strain>
    </source>
</reference>
<feature type="compositionally biased region" description="Gly residues" evidence="1">
    <location>
        <begin position="264"/>
        <end position="281"/>
    </location>
</feature>
<dbReference type="RefSeq" id="WP_285980649.1">
    <property type="nucleotide sequence ID" value="NZ_JASVDS010000001.1"/>
</dbReference>